<keyword evidence="2" id="KW-1185">Reference proteome</keyword>
<evidence type="ECO:0000313" key="1">
    <source>
        <dbReference type="EMBL" id="VEL31604.1"/>
    </source>
</evidence>
<proteinExistence type="predicted"/>
<sequence length="79" mass="8755">MAFRLSPLPESSRLCIGQPGHPALKLSLRPQVGCTALEHSRSIRACLGPLGLWEGLKSRRHINSQSTSFTRSDHFLFQA</sequence>
<evidence type="ECO:0000313" key="2">
    <source>
        <dbReference type="Proteomes" id="UP000784294"/>
    </source>
</evidence>
<dbReference type="EMBL" id="CAAALY010124471">
    <property type="protein sequence ID" value="VEL31604.1"/>
    <property type="molecule type" value="Genomic_DNA"/>
</dbReference>
<gene>
    <name evidence="1" type="ORF">PXEA_LOCUS25044</name>
</gene>
<protein>
    <submittedName>
        <fullName evidence="1">Uncharacterized protein</fullName>
    </submittedName>
</protein>
<dbReference type="AlphaFoldDB" id="A0A448X9L3"/>
<accession>A0A448X9L3</accession>
<organism evidence="1 2">
    <name type="scientific">Protopolystoma xenopodis</name>
    <dbReference type="NCBI Taxonomy" id="117903"/>
    <lineage>
        <taxon>Eukaryota</taxon>
        <taxon>Metazoa</taxon>
        <taxon>Spiralia</taxon>
        <taxon>Lophotrochozoa</taxon>
        <taxon>Platyhelminthes</taxon>
        <taxon>Monogenea</taxon>
        <taxon>Polyopisthocotylea</taxon>
        <taxon>Polystomatidea</taxon>
        <taxon>Polystomatidae</taxon>
        <taxon>Protopolystoma</taxon>
    </lineage>
</organism>
<reference evidence="1" key="1">
    <citation type="submission" date="2018-11" db="EMBL/GenBank/DDBJ databases">
        <authorList>
            <consortium name="Pathogen Informatics"/>
        </authorList>
    </citation>
    <scope>NUCLEOTIDE SEQUENCE</scope>
</reference>
<comment type="caution">
    <text evidence="1">The sequence shown here is derived from an EMBL/GenBank/DDBJ whole genome shotgun (WGS) entry which is preliminary data.</text>
</comment>
<name>A0A448X9L3_9PLAT</name>
<dbReference type="Proteomes" id="UP000784294">
    <property type="component" value="Unassembled WGS sequence"/>
</dbReference>